<dbReference type="GeneTree" id="ENSGT00940000154952"/>
<dbReference type="GO" id="GO:0098609">
    <property type="term" value="P:cell-cell adhesion"/>
    <property type="evidence" value="ECO:0007669"/>
    <property type="project" value="InterPro"/>
</dbReference>
<feature type="region of interest" description="Disordered" evidence="2">
    <location>
        <begin position="19"/>
        <end position="38"/>
    </location>
</feature>
<sequence length="574" mass="62462">MPVSDEAWLQHGHAGGISSGSLSSFEIPSGDGCNSTEPSSILATVKEQELQFERLTRELEVERLMVASQLERCKLQGAETASLGSISSNEESFSWRKTDGAPQDVSEDEGRESVGSELVDSCLRALQQQPLFERRDSRAIDVMVRGSASFSPDSCFQEPGSIRSRPVITQPDGNMYGAAMISCGITPQVAHMYTVHSANSPSRAQMYEMDIRTNPSVSQTDGLDTTLSCQHSNTAHETSFIKATPMTLISQTGTPLPSLSDNAGIRPMVSSFCGGSLSSDASFSQNDPMTPTCNNINGSNNSHCYCLSSNSSKPTIQREIRPVPPTHHACPPHKMSSPGSKTFQRTNAVASPSNYTGVISQVKQPSCRSPEKHQLEQPPVQRPGSLSVLQDYANQPPPHRPFPLHCRPSTERGLTPVHEVPVCPTSRTSPPQVHPRCYGLHNAAVGNGTWCSGQQTSSSAEFPRPLTYGEPIRLLHRCTSKLPANSNNSVLGMRPGRSAQDANREPGSQDPSLTEVIQMLQQPIPSIQANAAAYLQHVCYRDGRVKAEVCVYRSRSYWDRLEPCQLSPCHHQSV</sequence>
<dbReference type="OMA" id="HITIYEG"/>
<organism evidence="3 4">
    <name type="scientific">Eptatretus burgeri</name>
    <name type="common">Inshore hagfish</name>
    <dbReference type="NCBI Taxonomy" id="7764"/>
    <lineage>
        <taxon>Eukaryota</taxon>
        <taxon>Metazoa</taxon>
        <taxon>Chordata</taxon>
        <taxon>Craniata</taxon>
        <taxon>Vertebrata</taxon>
        <taxon>Cyclostomata</taxon>
        <taxon>Myxini</taxon>
        <taxon>Myxiniformes</taxon>
        <taxon>Myxinidae</taxon>
        <taxon>Eptatretinae</taxon>
        <taxon>Eptatretus</taxon>
    </lineage>
</organism>
<name>A0A8C4PYB3_EPTBU</name>
<dbReference type="GO" id="GO:0005886">
    <property type="term" value="C:plasma membrane"/>
    <property type="evidence" value="ECO:0007669"/>
    <property type="project" value="TreeGrafter"/>
</dbReference>
<dbReference type="AlphaFoldDB" id="A0A8C4PYB3"/>
<dbReference type="GO" id="GO:0005634">
    <property type="term" value="C:nucleus"/>
    <property type="evidence" value="ECO:0007669"/>
    <property type="project" value="TreeGrafter"/>
</dbReference>
<dbReference type="Ensembl" id="ENSEBUT00000005784.1">
    <property type="protein sequence ID" value="ENSEBUP00000005346.1"/>
    <property type="gene ID" value="ENSEBUG00000003638.1"/>
</dbReference>
<dbReference type="Gene3D" id="1.25.10.10">
    <property type="entry name" value="Leucine-rich Repeat Variant"/>
    <property type="match status" value="1"/>
</dbReference>
<dbReference type="Proteomes" id="UP000694388">
    <property type="component" value="Unplaced"/>
</dbReference>
<protein>
    <submittedName>
        <fullName evidence="3">Uncharacterized protein</fullName>
    </submittedName>
</protein>
<evidence type="ECO:0000256" key="1">
    <source>
        <dbReference type="ARBA" id="ARBA00022737"/>
    </source>
</evidence>
<feature type="region of interest" description="Disordered" evidence="2">
    <location>
        <begin position="485"/>
        <end position="511"/>
    </location>
</feature>
<accession>A0A8C4PYB3</accession>
<dbReference type="GO" id="GO:0005912">
    <property type="term" value="C:adherens junction"/>
    <property type="evidence" value="ECO:0007669"/>
    <property type="project" value="TreeGrafter"/>
</dbReference>
<keyword evidence="1" id="KW-0677">Repeat</keyword>
<dbReference type="Ensembl" id="ENSEBUT00000005768.1">
    <property type="protein sequence ID" value="ENSEBUP00000005330.1"/>
    <property type="gene ID" value="ENSEBUG00000003638.1"/>
</dbReference>
<dbReference type="InterPro" id="IPR011989">
    <property type="entry name" value="ARM-like"/>
</dbReference>
<feature type="region of interest" description="Disordered" evidence="2">
    <location>
        <begin position="86"/>
        <end position="111"/>
    </location>
</feature>
<dbReference type="Ensembl" id="ENSEBUT00000005826.1">
    <property type="protein sequence ID" value="ENSEBUP00000005389.1"/>
    <property type="gene ID" value="ENSEBUG00000003638.1"/>
</dbReference>
<reference evidence="3" key="1">
    <citation type="submission" date="2025-05" db="UniProtKB">
        <authorList>
            <consortium name="Ensembl"/>
        </authorList>
    </citation>
    <scope>IDENTIFICATION</scope>
</reference>
<dbReference type="Ensembl" id="ENSEBUT00000005802.1">
    <property type="protein sequence ID" value="ENSEBUP00000005364.1"/>
    <property type="gene ID" value="ENSEBUG00000003638.1"/>
</dbReference>
<evidence type="ECO:0000256" key="2">
    <source>
        <dbReference type="SAM" id="MobiDB-lite"/>
    </source>
</evidence>
<proteinExistence type="predicted"/>
<evidence type="ECO:0000313" key="3">
    <source>
        <dbReference type="Ensembl" id="ENSEBUP00000005389.1"/>
    </source>
</evidence>
<dbReference type="InterPro" id="IPR028435">
    <property type="entry name" value="Plakophilin/d_Catenin"/>
</dbReference>
<dbReference type="PANTHER" id="PTHR10372">
    <property type="entry name" value="PLAKOPHILLIN-RELATED"/>
    <property type="match status" value="1"/>
</dbReference>
<feature type="region of interest" description="Disordered" evidence="2">
    <location>
        <begin position="323"/>
        <end position="345"/>
    </location>
</feature>
<feature type="region of interest" description="Disordered" evidence="2">
    <location>
        <begin position="362"/>
        <end position="384"/>
    </location>
</feature>
<evidence type="ECO:0000313" key="4">
    <source>
        <dbReference type="Proteomes" id="UP000694388"/>
    </source>
</evidence>
<dbReference type="PANTHER" id="PTHR10372:SF27">
    <property type="entry name" value="ADHERENS JUNCTION PROTEIN P120"/>
    <property type="match status" value="1"/>
</dbReference>
<keyword evidence="4" id="KW-1185">Reference proteome</keyword>
<dbReference type="GO" id="GO:0005737">
    <property type="term" value="C:cytoplasm"/>
    <property type="evidence" value="ECO:0007669"/>
    <property type="project" value="TreeGrafter"/>
</dbReference>